<keyword evidence="8" id="KW-1185">Reference proteome</keyword>
<feature type="transmembrane region" description="Helical" evidence="6">
    <location>
        <begin position="160"/>
        <end position="182"/>
    </location>
</feature>
<dbReference type="InterPro" id="IPR018499">
    <property type="entry name" value="Tetraspanin/Peripherin"/>
</dbReference>
<sequence>MACRGCWECLLKLLNFIMTLAGLAMVGYGIYLFVEYNKTPHNTPTVSDDQTLVQLGRPILVAVTLSNSFLDNLPKAWFIYLFIGIGAVLFVISCFGCIAAATRNGCCLSFYSVLVLLLILAELGCAAFMFFDKSWKEEIPMDKTGDFDMIYEFLRENWNIVRWVALGIVIFEALLFILALIVRAANRPAEYDSDEEYMNSRQQVRQPLLNRPAAPASGVPVTGTLDQRPSRNDAWSTRMREKYGLDTAEFTYNPSESNRFQQVNSQPTEERSRCTIM</sequence>
<keyword evidence="4 6" id="KW-0472">Membrane</keyword>
<dbReference type="PANTHER" id="PTHR19282:SF559">
    <property type="entry name" value="TETRASPANIN FAMILY PROTEIN"/>
    <property type="match status" value="1"/>
</dbReference>
<evidence type="ECO:0008006" key="9">
    <source>
        <dbReference type="Google" id="ProtNLM"/>
    </source>
</evidence>
<evidence type="ECO:0000313" key="7">
    <source>
        <dbReference type="EMBL" id="KAK7386311.1"/>
    </source>
</evidence>
<comment type="caution">
    <text evidence="7">The sequence shown here is derived from an EMBL/GenBank/DDBJ whole genome shotgun (WGS) entry which is preliminary data.</text>
</comment>
<feature type="compositionally biased region" description="Basic and acidic residues" evidence="5">
    <location>
        <begin position="268"/>
        <end position="277"/>
    </location>
</feature>
<accession>A0AAN9X9R8</accession>
<feature type="transmembrane region" description="Helical" evidence="6">
    <location>
        <begin position="77"/>
        <end position="101"/>
    </location>
</feature>
<dbReference type="AlphaFoldDB" id="A0AAN9X9R8"/>
<evidence type="ECO:0000256" key="6">
    <source>
        <dbReference type="SAM" id="Phobius"/>
    </source>
</evidence>
<dbReference type="PANTHER" id="PTHR19282">
    <property type="entry name" value="TETRASPANIN"/>
    <property type="match status" value="1"/>
</dbReference>
<feature type="compositionally biased region" description="Polar residues" evidence="5">
    <location>
        <begin position="256"/>
        <end position="267"/>
    </location>
</feature>
<evidence type="ECO:0000256" key="4">
    <source>
        <dbReference type="ARBA" id="ARBA00023136"/>
    </source>
</evidence>
<evidence type="ECO:0000256" key="5">
    <source>
        <dbReference type="SAM" id="MobiDB-lite"/>
    </source>
</evidence>
<protein>
    <recommendedName>
        <fullName evidence="9">Tobamovirus multiplication protein 2A</fullName>
    </recommendedName>
</protein>
<feature type="transmembrane region" description="Helical" evidence="6">
    <location>
        <begin position="12"/>
        <end position="34"/>
    </location>
</feature>
<evidence type="ECO:0000256" key="2">
    <source>
        <dbReference type="ARBA" id="ARBA00022692"/>
    </source>
</evidence>
<gene>
    <name evidence="7" type="ORF">VNO78_26456</name>
</gene>
<dbReference type="GO" id="GO:0016020">
    <property type="term" value="C:membrane"/>
    <property type="evidence" value="ECO:0007669"/>
    <property type="project" value="UniProtKB-SubCell"/>
</dbReference>
<keyword evidence="3 6" id="KW-1133">Transmembrane helix</keyword>
<dbReference type="Proteomes" id="UP001386955">
    <property type="component" value="Unassembled WGS sequence"/>
</dbReference>
<evidence type="ECO:0000256" key="1">
    <source>
        <dbReference type="ARBA" id="ARBA00004141"/>
    </source>
</evidence>
<feature type="region of interest" description="Disordered" evidence="5">
    <location>
        <begin position="256"/>
        <end position="277"/>
    </location>
</feature>
<comment type="subcellular location">
    <subcellularLocation>
        <location evidence="1">Membrane</location>
        <topology evidence="1">Multi-pass membrane protein</topology>
    </subcellularLocation>
</comment>
<feature type="region of interest" description="Disordered" evidence="5">
    <location>
        <begin position="212"/>
        <end position="233"/>
    </location>
</feature>
<proteinExistence type="predicted"/>
<evidence type="ECO:0000313" key="8">
    <source>
        <dbReference type="Proteomes" id="UP001386955"/>
    </source>
</evidence>
<dbReference type="EMBL" id="JAYMYS010000007">
    <property type="protein sequence ID" value="KAK7386311.1"/>
    <property type="molecule type" value="Genomic_DNA"/>
</dbReference>
<name>A0AAN9X9R8_PSOTE</name>
<dbReference type="Pfam" id="PF00335">
    <property type="entry name" value="Tetraspanin"/>
    <property type="match status" value="1"/>
</dbReference>
<keyword evidence="2 6" id="KW-0812">Transmembrane</keyword>
<evidence type="ECO:0000256" key="3">
    <source>
        <dbReference type="ARBA" id="ARBA00022989"/>
    </source>
</evidence>
<organism evidence="7 8">
    <name type="scientific">Psophocarpus tetragonolobus</name>
    <name type="common">Winged bean</name>
    <name type="synonym">Dolichos tetragonolobus</name>
    <dbReference type="NCBI Taxonomy" id="3891"/>
    <lineage>
        <taxon>Eukaryota</taxon>
        <taxon>Viridiplantae</taxon>
        <taxon>Streptophyta</taxon>
        <taxon>Embryophyta</taxon>
        <taxon>Tracheophyta</taxon>
        <taxon>Spermatophyta</taxon>
        <taxon>Magnoliopsida</taxon>
        <taxon>eudicotyledons</taxon>
        <taxon>Gunneridae</taxon>
        <taxon>Pentapetalae</taxon>
        <taxon>rosids</taxon>
        <taxon>fabids</taxon>
        <taxon>Fabales</taxon>
        <taxon>Fabaceae</taxon>
        <taxon>Papilionoideae</taxon>
        <taxon>50 kb inversion clade</taxon>
        <taxon>NPAAA clade</taxon>
        <taxon>indigoferoid/millettioid clade</taxon>
        <taxon>Phaseoleae</taxon>
        <taxon>Psophocarpus</taxon>
    </lineage>
</organism>
<feature type="transmembrane region" description="Helical" evidence="6">
    <location>
        <begin position="108"/>
        <end position="131"/>
    </location>
</feature>
<reference evidence="7 8" key="1">
    <citation type="submission" date="2024-01" db="EMBL/GenBank/DDBJ databases">
        <title>The genomes of 5 underutilized Papilionoideae crops provide insights into root nodulation and disease resistanc.</title>
        <authorList>
            <person name="Jiang F."/>
        </authorList>
    </citation>
    <scope>NUCLEOTIDE SEQUENCE [LARGE SCALE GENOMIC DNA]</scope>
    <source>
        <strain evidence="7">DUOXIRENSHENG_FW03</strain>
        <tissue evidence="7">Leaves</tissue>
    </source>
</reference>